<evidence type="ECO:0000313" key="2">
    <source>
        <dbReference type="Proteomes" id="UP001152320"/>
    </source>
</evidence>
<protein>
    <submittedName>
        <fullName evidence="1">Uncharacterized protein</fullName>
    </submittedName>
</protein>
<dbReference type="AlphaFoldDB" id="A0A9Q0Y8J9"/>
<dbReference type="EMBL" id="JAIZAY010001312">
    <property type="protein sequence ID" value="KAJ8017623.1"/>
    <property type="molecule type" value="Genomic_DNA"/>
</dbReference>
<comment type="caution">
    <text evidence="1">The sequence shown here is derived from an EMBL/GenBank/DDBJ whole genome shotgun (WGS) entry which is preliminary data.</text>
</comment>
<reference evidence="1" key="1">
    <citation type="submission" date="2021-10" db="EMBL/GenBank/DDBJ databases">
        <title>Tropical sea cucumber genome reveals ecological adaptation and Cuvierian tubules defense mechanism.</title>
        <authorList>
            <person name="Chen T."/>
        </authorList>
    </citation>
    <scope>NUCLEOTIDE SEQUENCE</scope>
    <source>
        <strain evidence="1">Nanhai2018</strain>
        <tissue evidence="1">Muscle</tissue>
    </source>
</reference>
<sequence length="68" mass="7689">MRSQDSLIGDRIICGIPENALKERQQREKDLTLSKAVQICRVAETTRSQMKELQTDDVVSVHAVYSAQ</sequence>
<organism evidence="1 2">
    <name type="scientific">Holothuria leucospilota</name>
    <name type="common">Black long sea cucumber</name>
    <name type="synonym">Mertensiothuria leucospilota</name>
    <dbReference type="NCBI Taxonomy" id="206669"/>
    <lineage>
        <taxon>Eukaryota</taxon>
        <taxon>Metazoa</taxon>
        <taxon>Echinodermata</taxon>
        <taxon>Eleutherozoa</taxon>
        <taxon>Echinozoa</taxon>
        <taxon>Holothuroidea</taxon>
        <taxon>Aspidochirotacea</taxon>
        <taxon>Aspidochirotida</taxon>
        <taxon>Holothuriidae</taxon>
        <taxon>Holothuria</taxon>
    </lineage>
</organism>
<keyword evidence="2" id="KW-1185">Reference proteome</keyword>
<proteinExistence type="predicted"/>
<dbReference type="Proteomes" id="UP001152320">
    <property type="component" value="Unassembled WGS sequence"/>
</dbReference>
<evidence type="ECO:0000313" key="1">
    <source>
        <dbReference type="EMBL" id="KAJ8017623.1"/>
    </source>
</evidence>
<accession>A0A9Q0Y8J9</accession>
<name>A0A9Q0Y8J9_HOLLE</name>
<gene>
    <name evidence="1" type="ORF">HOLleu_44834</name>
</gene>
<dbReference type="OrthoDB" id="2286242at2759"/>